<accession>A0AC61DBM8</accession>
<sequence length="618" mass="69708">MINHVLNGKKRDTKNLTVVRLFEKQAIENQNKMALKFRDKTFTYKELNQKGNQVAHYLRSIGVKNGELVGIYLERSEQMIVVLLGILKAGAVYVPLDPTHPQERNNYIIKKSAMKWLMTHTELEGDVTHEGLQKICIDQKWEVIEKGCCENLDINYKESDLAYVIFTSGSTGKPKGVAIRHEGVANYLLCMRETLDLSGDERALATITITFDVSVSEIFLPLISGATLIFVGSEEVKDGMKLKALIDEEGITLMQPTPSTLYMLLDAGWKGNQRLSIVVGGEAWNIQLAKKLMEDEIKSLWNVYGPTETTIYSTIAKITSENTFIPLGQPIDQTTLYVLDEKMNPIEVGEEGELYIGGVGVAKGYLNNEELTRESFIQNPFGEEQERIYKTGDIIKRVDKETLAYIGRKDFQVKIRGFRIELGEIEKAILMQPGVSQAVVVAVTKDKDTRLCAYVKGLINNSLNTLEVRHNLEKLLPPYMIPNFIIALEEFPQTSNGKIDRKALMNQEVQSIETNDYVAPRTEFEQEIANLWEELLDIEGIGIKENFLELGGHSLMANRLIIRMNKSFGTTLTLLDILSSKLTIEDMARIVEDNLLSNLSEEELEELLSEVAEEEENG</sequence>
<gene>
    <name evidence="1" type="ORF">CS063_10045</name>
</gene>
<evidence type="ECO:0000313" key="2">
    <source>
        <dbReference type="Proteomes" id="UP000224460"/>
    </source>
</evidence>
<dbReference type="Proteomes" id="UP000224460">
    <property type="component" value="Unassembled WGS sequence"/>
</dbReference>
<organism evidence="1 2">
    <name type="scientific">Sporanaerobium hydrogeniformans</name>
    <dbReference type="NCBI Taxonomy" id="3072179"/>
    <lineage>
        <taxon>Bacteria</taxon>
        <taxon>Bacillati</taxon>
        <taxon>Bacillota</taxon>
        <taxon>Clostridia</taxon>
        <taxon>Lachnospirales</taxon>
        <taxon>Lachnospiraceae</taxon>
        <taxon>Sporanaerobium</taxon>
    </lineage>
</organism>
<comment type="caution">
    <text evidence="1">The sequence shown here is derived from an EMBL/GenBank/DDBJ whole genome shotgun (WGS) entry which is preliminary data.</text>
</comment>
<evidence type="ECO:0000313" key="1">
    <source>
        <dbReference type="EMBL" id="PHV70428.1"/>
    </source>
</evidence>
<protein>
    <submittedName>
        <fullName evidence="1">Amino acid adenylation protein</fullName>
    </submittedName>
</protein>
<proteinExistence type="predicted"/>
<dbReference type="EMBL" id="PEDL01000010">
    <property type="protein sequence ID" value="PHV70428.1"/>
    <property type="molecule type" value="Genomic_DNA"/>
</dbReference>
<keyword evidence="2" id="KW-1185">Reference proteome</keyword>
<reference evidence="1" key="1">
    <citation type="submission" date="2017-10" db="EMBL/GenBank/DDBJ databases">
        <title>Genome sequence of cellulolytic Lachnospiraceae bacterium XHS1971 isolated from hotspring sediment.</title>
        <authorList>
            <person name="Vasudevan G."/>
            <person name="Joshi A.J."/>
            <person name="Hivarkar S."/>
            <person name="Lanjekar V.B."/>
            <person name="Dhakephalkar P.K."/>
            <person name="Dagar S."/>
        </authorList>
    </citation>
    <scope>NUCLEOTIDE SEQUENCE</scope>
    <source>
        <strain evidence="1">XHS1971</strain>
    </source>
</reference>
<name>A0AC61DBM8_9FIRM</name>